<keyword evidence="2" id="KW-1185">Reference proteome</keyword>
<dbReference type="Proteomes" id="UP000664859">
    <property type="component" value="Unassembled WGS sequence"/>
</dbReference>
<dbReference type="AlphaFoldDB" id="A0A836C924"/>
<protein>
    <submittedName>
        <fullName evidence="1">Uncharacterized protein</fullName>
    </submittedName>
</protein>
<sequence length="207" mass="22316">MEAAAAAVDSVVDAAADLIVIDEAEASLPAVAAAAAGPEAALPAAAAGSDPPILWEDDDRLAPYTVVEREGAIYKYYVIVEHPTDNTKLLAFCKLLPIKLDSRKRDIATTGTTEVKEYNFGKKLPFLHLTSDFWTAKHQNKAYGTVVVAFVNNQWELCIRTLGTCYMGGTKTADRLARWVAFVLRKATGLKMDSVVSCTSDGASDMK</sequence>
<accession>A0A836C924</accession>
<dbReference type="InterPro" id="IPR012337">
    <property type="entry name" value="RNaseH-like_sf"/>
</dbReference>
<reference evidence="1" key="1">
    <citation type="submission" date="2021-02" db="EMBL/GenBank/DDBJ databases">
        <title>First Annotated Genome of the Yellow-green Alga Tribonema minus.</title>
        <authorList>
            <person name="Mahan K.M."/>
        </authorList>
    </citation>
    <scope>NUCLEOTIDE SEQUENCE</scope>
    <source>
        <strain evidence="1">UTEX B ZZ1240</strain>
    </source>
</reference>
<name>A0A836C924_9STRA</name>
<evidence type="ECO:0000313" key="2">
    <source>
        <dbReference type="Proteomes" id="UP000664859"/>
    </source>
</evidence>
<dbReference type="SUPFAM" id="SSF53098">
    <property type="entry name" value="Ribonuclease H-like"/>
    <property type="match status" value="1"/>
</dbReference>
<gene>
    <name evidence="1" type="ORF">JKP88DRAFT_337158</name>
</gene>
<comment type="caution">
    <text evidence="1">The sequence shown here is derived from an EMBL/GenBank/DDBJ whole genome shotgun (WGS) entry which is preliminary data.</text>
</comment>
<dbReference type="OrthoDB" id="1607513at2759"/>
<organism evidence="1 2">
    <name type="scientific">Tribonema minus</name>
    <dbReference type="NCBI Taxonomy" id="303371"/>
    <lineage>
        <taxon>Eukaryota</taxon>
        <taxon>Sar</taxon>
        <taxon>Stramenopiles</taxon>
        <taxon>Ochrophyta</taxon>
        <taxon>PX clade</taxon>
        <taxon>Xanthophyceae</taxon>
        <taxon>Tribonematales</taxon>
        <taxon>Tribonemataceae</taxon>
        <taxon>Tribonema</taxon>
    </lineage>
</organism>
<dbReference type="EMBL" id="JAFCMP010000544">
    <property type="protein sequence ID" value="KAG5175901.1"/>
    <property type="molecule type" value="Genomic_DNA"/>
</dbReference>
<evidence type="ECO:0000313" key="1">
    <source>
        <dbReference type="EMBL" id="KAG5175901.1"/>
    </source>
</evidence>
<proteinExistence type="predicted"/>